<organism evidence="1 2">
    <name type="scientific">Pseudoalteromonas denitrificans DSM 6059</name>
    <dbReference type="NCBI Taxonomy" id="1123010"/>
    <lineage>
        <taxon>Bacteria</taxon>
        <taxon>Pseudomonadati</taxon>
        <taxon>Pseudomonadota</taxon>
        <taxon>Gammaproteobacteria</taxon>
        <taxon>Alteromonadales</taxon>
        <taxon>Pseudoalteromonadaceae</taxon>
        <taxon>Pseudoalteromonas</taxon>
    </lineage>
</organism>
<dbReference type="EMBL" id="FOLO01000049">
    <property type="protein sequence ID" value="SFD33317.1"/>
    <property type="molecule type" value="Genomic_DNA"/>
</dbReference>
<dbReference type="STRING" id="1123010.SAMN02745724_04234"/>
<sequence>MKTVSEQNISVSVSYSDELKISDKHAYLDVFRSFNWKPLISCKSEIQKYHAPYMTFSTSEGHVLQIGKINDAAFSVLMAFEDSEHPDLRQHCKRQNLTIIQVENLIKLYADMDIVCMRNWVNENKP</sequence>
<keyword evidence="2" id="KW-1185">Reference proteome</keyword>
<reference evidence="1 2" key="1">
    <citation type="submission" date="2016-10" db="EMBL/GenBank/DDBJ databases">
        <authorList>
            <person name="de Groot N.N."/>
        </authorList>
    </citation>
    <scope>NUCLEOTIDE SEQUENCE [LARGE SCALE GENOMIC DNA]</scope>
    <source>
        <strain evidence="1 2">DSM 6059</strain>
    </source>
</reference>
<gene>
    <name evidence="1" type="ORF">SAMN02745724_04234</name>
</gene>
<dbReference type="RefSeq" id="WP_091989418.1">
    <property type="nucleotide sequence ID" value="NZ_FOLO01000049.1"/>
</dbReference>
<name>A0A1I1RGP8_9GAMM</name>
<evidence type="ECO:0000313" key="1">
    <source>
        <dbReference type="EMBL" id="SFD33317.1"/>
    </source>
</evidence>
<protein>
    <submittedName>
        <fullName evidence="1">Uncharacterized protein</fullName>
    </submittedName>
</protein>
<dbReference type="Proteomes" id="UP000198862">
    <property type="component" value="Unassembled WGS sequence"/>
</dbReference>
<evidence type="ECO:0000313" key="2">
    <source>
        <dbReference type="Proteomes" id="UP000198862"/>
    </source>
</evidence>
<dbReference type="AlphaFoldDB" id="A0A1I1RGP8"/>
<accession>A0A1I1RGP8</accession>
<proteinExistence type="predicted"/>